<reference evidence="1 2" key="1">
    <citation type="submission" date="2016-10" db="EMBL/GenBank/DDBJ databases">
        <authorList>
            <person name="de Groot N.N."/>
        </authorList>
    </citation>
    <scope>NUCLEOTIDE SEQUENCE [LARGE SCALE GENOMIC DNA]</scope>
    <source>
        <strain evidence="1 2">AA1</strain>
    </source>
</reference>
<name>A0A1G5EKN0_9BACT</name>
<keyword evidence="2" id="KW-1185">Reference proteome</keyword>
<organism evidence="1 2">
    <name type="scientific">Desulfoluna spongiiphila</name>
    <dbReference type="NCBI Taxonomy" id="419481"/>
    <lineage>
        <taxon>Bacteria</taxon>
        <taxon>Pseudomonadati</taxon>
        <taxon>Thermodesulfobacteriota</taxon>
        <taxon>Desulfobacteria</taxon>
        <taxon>Desulfobacterales</taxon>
        <taxon>Desulfolunaceae</taxon>
        <taxon>Desulfoluna</taxon>
    </lineage>
</organism>
<accession>A0A1G5EKN0</accession>
<gene>
    <name evidence="1" type="ORF">SAMN05216233_10650</name>
</gene>
<proteinExistence type="predicted"/>
<dbReference type="OrthoDB" id="5419800at2"/>
<dbReference type="Proteomes" id="UP000198870">
    <property type="component" value="Unassembled WGS sequence"/>
</dbReference>
<evidence type="ECO:0000313" key="1">
    <source>
        <dbReference type="EMBL" id="SCY26998.1"/>
    </source>
</evidence>
<protein>
    <submittedName>
        <fullName evidence="1">Uncharacterized protein</fullName>
    </submittedName>
</protein>
<sequence length="197" mass="21914">MNKKNDPLNRMAHPGGASLRDLMGKQSVRATFRISSRAIESMAVVAEHFGIKQKSLFDHLVEDVETLNAIAGRLSADAMKEVPRVQKTFVISRRTLDALELASRQFGAPRDALVEFSIQRLGELIDGERKRHAVRKALLKRVEERKALFHESLAESVQALGEADPFVERLAHICGTLEHTVDDLKALVKRGEGLEGL</sequence>
<dbReference type="AlphaFoldDB" id="A0A1G5EKN0"/>
<dbReference type="EMBL" id="FMUX01000006">
    <property type="protein sequence ID" value="SCY26998.1"/>
    <property type="molecule type" value="Genomic_DNA"/>
</dbReference>
<evidence type="ECO:0000313" key="2">
    <source>
        <dbReference type="Proteomes" id="UP000198870"/>
    </source>
</evidence>
<dbReference type="RefSeq" id="WP_092210492.1">
    <property type="nucleotide sequence ID" value="NZ_FMUX01000006.1"/>
</dbReference>
<dbReference type="STRING" id="419481.SAMN05216233_10650"/>